<dbReference type="Pfam" id="PF00535">
    <property type="entry name" value="Glycos_transf_2"/>
    <property type="match status" value="1"/>
</dbReference>
<evidence type="ECO:0000313" key="2">
    <source>
        <dbReference type="EMBL" id="EPC89849.1"/>
    </source>
</evidence>
<evidence type="ECO:0000259" key="1">
    <source>
        <dbReference type="Pfam" id="PF00535"/>
    </source>
</evidence>
<dbReference type="Gene3D" id="3.90.550.10">
    <property type="entry name" value="Spore Coat Polysaccharide Biosynthesis Protein SpsA, Chain A"/>
    <property type="match status" value="1"/>
</dbReference>
<sequence>MPRFSIIFPVYNVEKFVSPALNSIKNQTFLDFECIVVNDGSTDGSLLQAQKTISKDPRFKVVTTENRGLSAARNTGIKMAAGELIYYMDSDDLIAPNFLETVDSTFRVFSLDTLCFNFQETEETFKLEEVTQNDNEVSVELMDSVTGLKKLLSGEIFQMAWSYVSTKSVICKQHLLFSEGVLFEDNNYAVKLLASSRKIGKIKFKNPPYYCRSRKGSITELSYRRLSEKELSDELFVFSDAYKVSNQIIPTESQLWYFNKKVHLFNKYSRSLGRQDDRLVALRLGVLQERTTVKLSLRSRIRFLRVKYKNFDKLIRKLYGE</sequence>
<name>A0ABC9T9Q4_LACPA</name>
<dbReference type="EMBL" id="ANKJ01000038">
    <property type="protein sequence ID" value="EPC89849.1"/>
    <property type="molecule type" value="Genomic_DNA"/>
</dbReference>
<evidence type="ECO:0000313" key="3">
    <source>
        <dbReference type="Proteomes" id="UP000014310"/>
    </source>
</evidence>
<dbReference type="InterPro" id="IPR029044">
    <property type="entry name" value="Nucleotide-diphossugar_trans"/>
</dbReference>
<feature type="domain" description="Glycosyltransferase 2-like" evidence="1">
    <location>
        <begin position="5"/>
        <end position="102"/>
    </location>
</feature>
<dbReference type="AlphaFoldDB" id="A0ABC9T9Q4"/>
<dbReference type="PANTHER" id="PTHR22916">
    <property type="entry name" value="GLYCOSYLTRANSFERASE"/>
    <property type="match status" value="1"/>
</dbReference>
<dbReference type="RefSeq" id="WP_016382845.1">
    <property type="nucleotide sequence ID" value="NZ_ANKJ01000038.1"/>
</dbReference>
<dbReference type="Proteomes" id="UP000014310">
    <property type="component" value="Unassembled WGS sequence"/>
</dbReference>
<dbReference type="InterPro" id="IPR001173">
    <property type="entry name" value="Glyco_trans_2-like"/>
</dbReference>
<gene>
    <name evidence="2" type="ORF">Lpp49_12251</name>
</gene>
<organism evidence="2 3">
    <name type="scientific">Lacticaseibacillus paracasei subsp. paracasei Lpp49</name>
    <dbReference type="NCBI Taxonomy" id="1256213"/>
    <lineage>
        <taxon>Bacteria</taxon>
        <taxon>Bacillati</taxon>
        <taxon>Bacillota</taxon>
        <taxon>Bacilli</taxon>
        <taxon>Lactobacillales</taxon>
        <taxon>Lactobacillaceae</taxon>
        <taxon>Lacticaseibacillus</taxon>
    </lineage>
</organism>
<dbReference type="PANTHER" id="PTHR22916:SF3">
    <property type="entry name" value="UDP-GLCNAC:BETAGAL BETA-1,3-N-ACETYLGLUCOSAMINYLTRANSFERASE-LIKE PROTEIN 1"/>
    <property type="match status" value="1"/>
</dbReference>
<reference evidence="2 3" key="1">
    <citation type="journal article" date="2013" name="PLoS ONE">
        <title>Lactobacillus paracasei comparative genomics: towards species pan-genome definition and exploitation of diversity.</title>
        <authorList>
            <person name="Smokvina T."/>
            <person name="Wels M."/>
            <person name="Polka J."/>
            <person name="Chervaux C."/>
            <person name="Brisse S."/>
            <person name="Boekhorst J."/>
            <person name="van Hylckama Vlieg J.E."/>
            <person name="Siezen R.J."/>
        </authorList>
    </citation>
    <scope>NUCLEOTIDE SEQUENCE [LARGE SCALE GENOMIC DNA]</scope>
    <source>
        <strain evidence="2 3">Lpp49</strain>
    </source>
</reference>
<dbReference type="SUPFAM" id="SSF53448">
    <property type="entry name" value="Nucleotide-diphospho-sugar transferases"/>
    <property type="match status" value="1"/>
</dbReference>
<proteinExistence type="predicted"/>
<dbReference type="GO" id="GO:0016758">
    <property type="term" value="F:hexosyltransferase activity"/>
    <property type="evidence" value="ECO:0007669"/>
    <property type="project" value="UniProtKB-ARBA"/>
</dbReference>
<protein>
    <submittedName>
        <fullName evidence="2">Eps7F</fullName>
    </submittedName>
</protein>
<comment type="caution">
    <text evidence="2">The sequence shown here is derived from an EMBL/GenBank/DDBJ whole genome shotgun (WGS) entry which is preliminary data.</text>
</comment>
<accession>A0ABC9T9Q4</accession>
<dbReference type="CDD" id="cd00761">
    <property type="entry name" value="Glyco_tranf_GTA_type"/>
    <property type="match status" value="1"/>
</dbReference>